<evidence type="ECO:0000256" key="1">
    <source>
        <dbReference type="SAM" id="MobiDB-lite"/>
    </source>
</evidence>
<evidence type="ECO:0000256" key="2">
    <source>
        <dbReference type="SAM" id="SignalP"/>
    </source>
</evidence>
<name>A0A2K8PFQ9_STRLA</name>
<dbReference type="GeneID" id="49384754"/>
<feature type="compositionally biased region" description="Low complexity" evidence="1">
    <location>
        <begin position="62"/>
        <end position="115"/>
    </location>
</feature>
<sequence length="287" mass="26601">MRTGSRTALALTLCAAAAATLAGCGGPPHEGYVALGAAAPGPERGAGENVAPRGGVEFQALPPGAASSGTSPGPSGDRPGGSSAPGGATATPPGGSADAPGTPPGAGTPTTPDPSGGAGSAGGTGGAGSGGAGSAGGTGGSGAGSGAGSGGTSGGSPTPPGTPGTPTPPVPPGTKPGTPTPPPPATPARLTLSAPARAAASERWCERVTVTFTNTGSTAARSGTVSFATHVIGALGIDWATVTTSQPLPTPIAGGTSKTQTYTVCVESWRVPLGMHVDTRNVTAVYG</sequence>
<evidence type="ECO:0000313" key="4">
    <source>
        <dbReference type="Proteomes" id="UP000231791"/>
    </source>
</evidence>
<dbReference type="EMBL" id="CP024985">
    <property type="protein sequence ID" value="ATZ25549.1"/>
    <property type="molecule type" value="Genomic_DNA"/>
</dbReference>
<feature type="compositionally biased region" description="Pro residues" evidence="1">
    <location>
        <begin position="157"/>
        <end position="186"/>
    </location>
</feature>
<keyword evidence="4" id="KW-1185">Reference proteome</keyword>
<gene>
    <name evidence="3" type="ORF">SLAV_18595</name>
</gene>
<dbReference type="AlphaFoldDB" id="A0A2K8PFQ9"/>
<dbReference type="Proteomes" id="UP000231791">
    <property type="component" value="Chromosome"/>
</dbReference>
<reference evidence="3 4" key="1">
    <citation type="submission" date="2017-11" db="EMBL/GenBank/DDBJ databases">
        <title>Complete genome sequence of Streptomyces lavendulae subsp. lavendulae CCM 3239 (formerly 'Streptomyces aureofaciens CCM 3239'), the producer of the angucycline-type antibiotic auricin.</title>
        <authorList>
            <person name="Busche T."/>
            <person name="Novakova R."/>
            <person name="Al'Dilaimi A."/>
            <person name="Homerova D."/>
            <person name="Feckova L."/>
            <person name="Rezuchova B."/>
            <person name="Mingyar E."/>
            <person name="Csolleiova D."/>
            <person name="Bekeova C."/>
            <person name="Winkler A."/>
            <person name="Sevcikova B."/>
            <person name="Kalinowski J."/>
            <person name="Kormanec J."/>
            <person name="Ruckert C."/>
        </authorList>
    </citation>
    <scope>NUCLEOTIDE SEQUENCE [LARGE SCALE GENOMIC DNA]</scope>
    <source>
        <strain evidence="3 4">CCM 3239</strain>
    </source>
</reference>
<evidence type="ECO:0000313" key="3">
    <source>
        <dbReference type="EMBL" id="ATZ25549.1"/>
    </source>
</evidence>
<proteinExistence type="predicted"/>
<feature type="region of interest" description="Disordered" evidence="1">
    <location>
        <begin position="38"/>
        <end position="189"/>
    </location>
</feature>
<dbReference type="RefSeq" id="WP_030225478.1">
    <property type="nucleotide sequence ID" value="NZ_CP024985.1"/>
</dbReference>
<dbReference type="KEGG" id="slx:SLAV_18595"/>
<feature type="chain" id="PRO_5043354954" evidence="2">
    <location>
        <begin position="23"/>
        <end position="287"/>
    </location>
</feature>
<keyword evidence="2" id="KW-0732">Signal</keyword>
<accession>A0A2K8PFQ9</accession>
<dbReference type="PROSITE" id="PS51257">
    <property type="entry name" value="PROKAR_LIPOPROTEIN"/>
    <property type="match status" value="1"/>
</dbReference>
<organism evidence="3 4">
    <name type="scientific">Streptomyces lavendulae subsp. lavendulae</name>
    <dbReference type="NCBI Taxonomy" id="58340"/>
    <lineage>
        <taxon>Bacteria</taxon>
        <taxon>Bacillati</taxon>
        <taxon>Actinomycetota</taxon>
        <taxon>Actinomycetes</taxon>
        <taxon>Kitasatosporales</taxon>
        <taxon>Streptomycetaceae</taxon>
        <taxon>Streptomyces</taxon>
    </lineage>
</organism>
<feature type="compositionally biased region" description="Gly residues" evidence="1">
    <location>
        <begin position="116"/>
        <end position="154"/>
    </location>
</feature>
<feature type="signal peptide" evidence="2">
    <location>
        <begin position="1"/>
        <end position="22"/>
    </location>
</feature>
<protein>
    <submittedName>
        <fullName evidence="3">Uncharacterized protein</fullName>
    </submittedName>
</protein>